<dbReference type="Gene3D" id="3.90.550.10">
    <property type="entry name" value="Spore Coat Polysaccharide Biosynthesis Protein SpsA, Chain A"/>
    <property type="match status" value="1"/>
</dbReference>
<dbReference type="KEGG" id="orz:FNH13_13705"/>
<proteinExistence type="predicted"/>
<evidence type="ECO:0000313" key="2">
    <source>
        <dbReference type="EMBL" id="QDO89253.1"/>
    </source>
</evidence>
<dbReference type="PANTHER" id="PTHR43685:SF14">
    <property type="entry name" value="GLYCOSYLTRANSFERASE 2-LIKE DOMAIN-CONTAINING PROTEIN"/>
    <property type="match status" value="1"/>
</dbReference>
<name>A0A516GCL2_9MICO</name>
<dbReference type="InterPro" id="IPR029044">
    <property type="entry name" value="Nucleotide-diphossugar_trans"/>
</dbReference>
<dbReference type="Proteomes" id="UP000315395">
    <property type="component" value="Chromosome"/>
</dbReference>
<dbReference type="AlphaFoldDB" id="A0A516GCL2"/>
<organism evidence="2 3">
    <name type="scientific">Ornithinimicrobium ciconiae</name>
    <dbReference type="NCBI Taxonomy" id="2594265"/>
    <lineage>
        <taxon>Bacteria</taxon>
        <taxon>Bacillati</taxon>
        <taxon>Actinomycetota</taxon>
        <taxon>Actinomycetes</taxon>
        <taxon>Micrococcales</taxon>
        <taxon>Ornithinimicrobiaceae</taxon>
        <taxon>Ornithinimicrobium</taxon>
    </lineage>
</organism>
<feature type="domain" description="Glycosyltransferase 2-like" evidence="1">
    <location>
        <begin position="32"/>
        <end position="194"/>
    </location>
</feature>
<dbReference type="CDD" id="cd02525">
    <property type="entry name" value="Succinoglycan_BP_ExoA"/>
    <property type="match status" value="1"/>
</dbReference>
<dbReference type="InterPro" id="IPR050834">
    <property type="entry name" value="Glycosyltransf_2"/>
</dbReference>
<sequence>MLRPTPDRPVEAASTSAAGNLIDVTDPRPAVSVIMPILNEERHLAEAVGSVLAQEYAGEMEVVLAIGPSRDRTQEVAEQLAAQDPRLTLVANPSGRTPDGLNAALGAASHEIIVRMDGHGELSEGYIDAAVRILEETGAANVGGVMLAEGQTHFERAVAAAMGSRLGLGGARFHVGGAPGEAETVFLGAFRRDWLRRVGGYDSSYARAQDWEMNWRIRQAGGVVWFTPELTVTYRPRRDLPALARQYYRTGQWRRFLVRQHPESVSARYLAPPTALVGVVAGAVGGLVWRPLLALPLGYAGLVVVGGAVIGAKHGPRVAAQVPVVLATMHLSWGSGFLRGTTGD</sequence>
<dbReference type="PANTHER" id="PTHR43685">
    <property type="entry name" value="GLYCOSYLTRANSFERASE"/>
    <property type="match status" value="1"/>
</dbReference>
<gene>
    <name evidence="2" type="ORF">FNH13_13705</name>
</gene>
<dbReference type="SUPFAM" id="SSF53448">
    <property type="entry name" value="Nucleotide-diphospho-sugar transferases"/>
    <property type="match status" value="1"/>
</dbReference>
<dbReference type="InterPro" id="IPR001173">
    <property type="entry name" value="Glyco_trans_2-like"/>
</dbReference>
<evidence type="ECO:0000259" key="1">
    <source>
        <dbReference type="Pfam" id="PF00535"/>
    </source>
</evidence>
<dbReference type="EMBL" id="CP041616">
    <property type="protein sequence ID" value="QDO89253.1"/>
    <property type="molecule type" value="Genomic_DNA"/>
</dbReference>
<dbReference type="OrthoDB" id="1757142at2"/>
<keyword evidence="3" id="KW-1185">Reference proteome</keyword>
<protein>
    <submittedName>
        <fullName evidence="2">Glycosyltransferase family 2 protein</fullName>
    </submittedName>
</protein>
<dbReference type="Pfam" id="PF00535">
    <property type="entry name" value="Glycos_transf_2"/>
    <property type="match status" value="1"/>
</dbReference>
<evidence type="ECO:0000313" key="3">
    <source>
        <dbReference type="Proteomes" id="UP000315395"/>
    </source>
</evidence>
<dbReference type="GO" id="GO:0016740">
    <property type="term" value="F:transferase activity"/>
    <property type="evidence" value="ECO:0007669"/>
    <property type="project" value="UniProtKB-KW"/>
</dbReference>
<keyword evidence="2" id="KW-0808">Transferase</keyword>
<accession>A0A516GCL2</accession>
<reference evidence="2 3" key="1">
    <citation type="submission" date="2019-07" db="EMBL/GenBank/DDBJ databases">
        <title>complete genome sequencing of Ornithinimicrobium sp. H23M54.</title>
        <authorList>
            <person name="Bae J.-W."/>
            <person name="Lee S.-Y."/>
        </authorList>
    </citation>
    <scope>NUCLEOTIDE SEQUENCE [LARGE SCALE GENOMIC DNA]</scope>
    <source>
        <strain evidence="2 3">H23M54</strain>
    </source>
</reference>